<protein>
    <submittedName>
        <fullName evidence="1">Uncharacterized protein</fullName>
    </submittedName>
</protein>
<organism evidence="1 2">
    <name type="scientific">Clonorchis sinensis</name>
    <name type="common">Chinese liver fluke</name>
    <dbReference type="NCBI Taxonomy" id="79923"/>
    <lineage>
        <taxon>Eukaryota</taxon>
        <taxon>Metazoa</taxon>
        <taxon>Spiralia</taxon>
        <taxon>Lophotrochozoa</taxon>
        <taxon>Platyhelminthes</taxon>
        <taxon>Trematoda</taxon>
        <taxon>Digenea</taxon>
        <taxon>Opisthorchiida</taxon>
        <taxon>Opisthorchiata</taxon>
        <taxon>Opisthorchiidae</taxon>
        <taxon>Clonorchis</taxon>
    </lineage>
</organism>
<evidence type="ECO:0000313" key="2">
    <source>
        <dbReference type="Proteomes" id="UP000008909"/>
    </source>
</evidence>
<dbReference type="AlphaFoldDB" id="G7YD15"/>
<keyword evidence="2" id="KW-1185">Reference proteome</keyword>
<dbReference type="Proteomes" id="UP000008909">
    <property type="component" value="Unassembled WGS sequence"/>
</dbReference>
<reference key="2">
    <citation type="submission" date="2011-10" db="EMBL/GenBank/DDBJ databases">
        <title>The genome and transcriptome sequence of Clonorchis sinensis provide insights into the carcinogenic liver fluke.</title>
        <authorList>
            <person name="Wang X."/>
            <person name="Huang Y."/>
            <person name="Chen W."/>
            <person name="Liu H."/>
            <person name="Guo L."/>
            <person name="Chen Y."/>
            <person name="Luo F."/>
            <person name="Zhou W."/>
            <person name="Sun J."/>
            <person name="Mao Q."/>
            <person name="Liang P."/>
            <person name="Zhou C."/>
            <person name="Tian Y."/>
            <person name="Men J."/>
            <person name="Lv X."/>
            <person name="Huang L."/>
            <person name="Zhou J."/>
            <person name="Hu Y."/>
            <person name="Li R."/>
            <person name="Zhang F."/>
            <person name="Lei H."/>
            <person name="Li X."/>
            <person name="Hu X."/>
            <person name="Liang C."/>
            <person name="Xu J."/>
            <person name="Wu Z."/>
            <person name="Yu X."/>
        </authorList>
    </citation>
    <scope>NUCLEOTIDE SEQUENCE</scope>
    <source>
        <strain>Henan</strain>
    </source>
</reference>
<accession>G7YD15</accession>
<reference evidence="1" key="1">
    <citation type="journal article" date="2011" name="Genome Biol.">
        <title>The draft genome of the carcinogenic human liver fluke Clonorchis sinensis.</title>
        <authorList>
            <person name="Wang X."/>
            <person name="Chen W."/>
            <person name="Huang Y."/>
            <person name="Sun J."/>
            <person name="Men J."/>
            <person name="Liu H."/>
            <person name="Luo F."/>
            <person name="Guo L."/>
            <person name="Lv X."/>
            <person name="Deng C."/>
            <person name="Zhou C."/>
            <person name="Fan Y."/>
            <person name="Li X."/>
            <person name="Huang L."/>
            <person name="Hu Y."/>
            <person name="Liang C."/>
            <person name="Hu X."/>
            <person name="Xu J."/>
            <person name="Yu X."/>
        </authorList>
    </citation>
    <scope>NUCLEOTIDE SEQUENCE [LARGE SCALE GENOMIC DNA]</scope>
    <source>
        <strain evidence="1">Henan</strain>
    </source>
</reference>
<name>G7YD15_CLOSI</name>
<proteinExistence type="predicted"/>
<dbReference type="EMBL" id="DF143086">
    <property type="protein sequence ID" value="GAA50849.1"/>
    <property type="molecule type" value="Genomic_DNA"/>
</dbReference>
<sequence>MRQPSCQVLSRFIIKRKHIDQNTKVPKVAIFTFAGTHPSFQLQFTGLRIITVDMTSANMLYQTLRVYHLHYETASSEPRNTYVQPMVNPVKCYMTTPLTGNTLHTHNPVSLHAPQNSPTPVSDRSITESTRILLTTLGYHTNTQQKSAARPVTWIKVNLLSLQELVRADDWDFVQTLPPEDAWLSFTLHLALLTSSLSQAIFRNLANPNSAIRSRKNKSSSDVWGYHKAELGSKVHGTVYTRVSKAVGGYSIVVRGVTKCTSMSLSGAAQYQGLHTKQRDITDYSVETLIYVGCSPIFLYRPEAFGKLRSRFTSDGSIADDLSATIAKASPAFLQLGYPLGRRDISLSVKEPKPPLQNYTSMSNDKGRRCSADGQVNAVKLPLRGSISSLSSFRFFGSSECINVIKRRIHLLDDRFITMEFTLHKARIKSKEQLFFTLLKLSKNMQQYSIIIDYTISITYKLAKFLNWFVEPLQTV</sequence>
<evidence type="ECO:0000313" key="1">
    <source>
        <dbReference type="EMBL" id="GAA50849.1"/>
    </source>
</evidence>
<gene>
    <name evidence="1" type="ORF">CLF_105136</name>
</gene>